<name>A0ACB9KWL1_BAUVA</name>
<evidence type="ECO:0000313" key="2">
    <source>
        <dbReference type="Proteomes" id="UP000828941"/>
    </source>
</evidence>
<comment type="caution">
    <text evidence="1">The sequence shown here is derived from an EMBL/GenBank/DDBJ whole genome shotgun (WGS) entry which is preliminary data.</text>
</comment>
<sequence length="332" mass="35400">MAATETTKVVVKVKEVEEEVEPLMCKTCVLKVSIHCEACKRKVKKILQSIDGVYNVNIDLRQQKATVTGNVDGETLIKKLIKTGKHAELWPEKADSKKKKKGKSDNKEKQGDQESGEESNPSGGNEKEAVKVVVQDTAKNVEGCSTVKISEGANVIKGNEGSANGKNVVQIQEPKPEVKHTVLLPACNQPAVAEKKVTIAVPVGSENEAGNDKSGGGSGGKKKKKKGHKGNNTANDGEQSGEAPPATGSTSQTHGQSHGAVPQPVYSMYYNTAYPSSSYTGAHYTSPPTYSYAHVLGAEMEPAPSDSEYYTSQPSDSFEFLSDENPNGCSVM</sequence>
<reference evidence="1 2" key="1">
    <citation type="journal article" date="2022" name="DNA Res.">
        <title>Chromosomal-level genome assembly of the orchid tree Bauhinia variegata (Leguminosae; Cercidoideae) supports the allotetraploid origin hypothesis of Bauhinia.</title>
        <authorList>
            <person name="Zhong Y."/>
            <person name="Chen Y."/>
            <person name="Zheng D."/>
            <person name="Pang J."/>
            <person name="Liu Y."/>
            <person name="Luo S."/>
            <person name="Meng S."/>
            <person name="Qian L."/>
            <person name="Wei D."/>
            <person name="Dai S."/>
            <person name="Zhou R."/>
        </authorList>
    </citation>
    <scope>NUCLEOTIDE SEQUENCE [LARGE SCALE GENOMIC DNA]</scope>
    <source>
        <strain evidence="1">BV-YZ2020</strain>
    </source>
</reference>
<organism evidence="1 2">
    <name type="scientific">Bauhinia variegata</name>
    <name type="common">Purple orchid tree</name>
    <name type="synonym">Phanera variegata</name>
    <dbReference type="NCBI Taxonomy" id="167791"/>
    <lineage>
        <taxon>Eukaryota</taxon>
        <taxon>Viridiplantae</taxon>
        <taxon>Streptophyta</taxon>
        <taxon>Embryophyta</taxon>
        <taxon>Tracheophyta</taxon>
        <taxon>Spermatophyta</taxon>
        <taxon>Magnoliopsida</taxon>
        <taxon>eudicotyledons</taxon>
        <taxon>Gunneridae</taxon>
        <taxon>Pentapetalae</taxon>
        <taxon>rosids</taxon>
        <taxon>fabids</taxon>
        <taxon>Fabales</taxon>
        <taxon>Fabaceae</taxon>
        <taxon>Cercidoideae</taxon>
        <taxon>Cercideae</taxon>
        <taxon>Bauhiniinae</taxon>
        <taxon>Bauhinia</taxon>
    </lineage>
</organism>
<proteinExistence type="predicted"/>
<evidence type="ECO:0000313" key="1">
    <source>
        <dbReference type="EMBL" id="KAI4301767.1"/>
    </source>
</evidence>
<protein>
    <submittedName>
        <fullName evidence="1">Uncharacterized protein</fullName>
    </submittedName>
</protein>
<keyword evidence="2" id="KW-1185">Reference proteome</keyword>
<gene>
    <name evidence="1" type="ORF">L6164_035014</name>
</gene>
<dbReference type="EMBL" id="CM039438">
    <property type="protein sequence ID" value="KAI4301767.1"/>
    <property type="molecule type" value="Genomic_DNA"/>
</dbReference>
<accession>A0ACB9KWL1</accession>
<dbReference type="Proteomes" id="UP000828941">
    <property type="component" value="Chromosome 13"/>
</dbReference>